<evidence type="ECO:0000313" key="2">
    <source>
        <dbReference type="EMBL" id="NEZ57013.1"/>
    </source>
</evidence>
<evidence type="ECO:0000256" key="1">
    <source>
        <dbReference type="SAM" id="SignalP"/>
    </source>
</evidence>
<sequence length="169" mass="19134">MTQKQWLKLGLAALLVSAVTPSLINHLATPITAETLIAETLISETIINYPSTSRTDERDHSDEDNHHDRAAREVTVEIVAQGDEWADVYIDNRRLFSPRTLNRSKKFQFEAGIYDIRVHSATNYFDRWVDGSLEISDANGASSTVVLRFSETGRVRVSGRYHTWISNLD</sequence>
<evidence type="ECO:0008006" key="4">
    <source>
        <dbReference type="Google" id="ProtNLM"/>
    </source>
</evidence>
<feature type="signal peptide" evidence="1">
    <location>
        <begin position="1"/>
        <end position="24"/>
    </location>
</feature>
<dbReference type="AlphaFoldDB" id="A0A6M0RMM1"/>
<accession>A0A6M0RMM1</accession>
<name>A0A6M0RMM1_9CYAN</name>
<proteinExistence type="predicted"/>
<keyword evidence="3" id="KW-1185">Reference proteome</keyword>
<evidence type="ECO:0000313" key="3">
    <source>
        <dbReference type="Proteomes" id="UP000481033"/>
    </source>
</evidence>
<comment type="caution">
    <text evidence="2">The sequence shown here is derived from an EMBL/GenBank/DDBJ whole genome shotgun (WGS) entry which is preliminary data.</text>
</comment>
<keyword evidence="1" id="KW-0732">Signal</keyword>
<dbReference type="Proteomes" id="UP000481033">
    <property type="component" value="Unassembled WGS sequence"/>
</dbReference>
<feature type="chain" id="PRO_5026955358" description="DUF2846 domain-containing protein" evidence="1">
    <location>
        <begin position="25"/>
        <end position="169"/>
    </location>
</feature>
<gene>
    <name evidence="2" type="ORF">DXZ20_15260</name>
</gene>
<dbReference type="RefSeq" id="WP_163699029.1">
    <property type="nucleotide sequence ID" value="NZ_QXHD01000004.1"/>
</dbReference>
<protein>
    <recommendedName>
        <fullName evidence="4">DUF2846 domain-containing protein</fullName>
    </recommendedName>
</protein>
<dbReference type="EMBL" id="QXHD01000004">
    <property type="protein sequence ID" value="NEZ57013.1"/>
    <property type="molecule type" value="Genomic_DNA"/>
</dbReference>
<reference evidence="2 3" key="1">
    <citation type="journal article" date="2020" name="Microb. Ecol.">
        <title>Ecogenomics of the Marine Benthic Filamentous Cyanobacterium Adonisia.</title>
        <authorList>
            <person name="Walter J.M."/>
            <person name="Coutinho F.H."/>
            <person name="Leomil L."/>
            <person name="Hargreaves P.I."/>
            <person name="Campeao M.E."/>
            <person name="Vieira V.V."/>
            <person name="Silva B.S."/>
            <person name="Fistarol G.O."/>
            <person name="Salomon P.S."/>
            <person name="Sawabe T."/>
            <person name="Mino S."/>
            <person name="Hosokawa M."/>
            <person name="Miyashita H."/>
            <person name="Maruyama F."/>
            <person name="van Verk M.C."/>
            <person name="Dutilh B.E."/>
            <person name="Thompson C.C."/>
            <person name="Thompson F.L."/>
        </authorList>
    </citation>
    <scope>NUCLEOTIDE SEQUENCE [LARGE SCALE GENOMIC DNA]</scope>
    <source>
        <strain evidence="2 3">CCMR0081</strain>
    </source>
</reference>
<organism evidence="2 3">
    <name type="scientific">Adonisia turfae CCMR0081</name>
    <dbReference type="NCBI Taxonomy" id="2292702"/>
    <lineage>
        <taxon>Bacteria</taxon>
        <taxon>Bacillati</taxon>
        <taxon>Cyanobacteriota</taxon>
        <taxon>Adonisia</taxon>
        <taxon>Adonisia turfae</taxon>
    </lineage>
</organism>